<reference evidence="8" key="1">
    <citation type="journal article" date="2022" name="ISME J.">
        <title>Genetic and phylogenetic analysis of dissimilatory iodate-reducing bacteria identifies potential niches across the world's oceans.</title>
        <authorList>
            <person name="Reyes-Umana V."/>
            <person name="Henning Z."/>
            <person name="Lee K."/>
            <person name="Barnum T.P."/>
            <person name="Coates J.D."/>
        </authorList>
    </citation>
    <scope>NUCLEOTIDE SEQUENCE [LARGE SCALE GENOMIC DNA]</scope>
    <source>
        <strain evidence="8">IR12</strain>
    </source>
</reference>
<dbReference type="Proteomes" id="UP000694660">
    <property type="component" value="Unassembled WGS sequence"/>
</dbReference>
<sequence length="583" mass="62463">MNWLLNLAIRTKLLLAFGLMLALLAALIAGGYWGISAIQQAQKTLLERDMVISTELVELRAELNLQHAQLLVMLIEPQRSEQELRAHNIAQRAGSIDERLQRLTRLGGADPAFIARIDDIKATLAIFRQTRQQLITMIYDGQTEQARHLINDTQVERFEKIRSLALALDDEARQRGQAAIHDNEQRLQDTVQLAALLGIVALVAGLAMAVFLHRLIAVPLGDIAERAARIADGEIALAPALSERHDEIGDLDRQFNRMSASLREKAELAQRIAAGDLRVEVKLQSDADALGQAFATMVSTLRELNREIGEGVNVLAASAAEILTGTSQVATGATQTAAAMSETATTVEEIKQTATLASQKAKTVAEAARQAAQVAQGGSQSVEDTVEGMQHIREQMEQIAESIVRLSEQGQAIGEIIATVNDLSEQSNLLAVNASIEAAKAGEQGKGFAVVAQEVKHLAGQSKQATAQVRTILGDIQKATGSAVLATEQGSKAVEAGVRQSREAGEAIRQLADSIGESAQAASQIAVSAQQQLAGMDQLAEATADIRLATAQNLDSTRQAETAAHNLNELGQTLKQLVARYSV</sequence>
<protein>
    <submittedName>
        <fullName evidence="7">MCP four helix bundle domain-containing protein</fullName>
    </submittedName>
</protein>
<evidence type="ECO:0000313" key="7">
    <source>
        <dbReference type="EMBL" id="MBT0959563.1"/>
    </source>
</evidence>
<dbReference type="SMART" id="SM00304">
    <property type="entry name" value="HAMP"/>
    <property type="match status" value="1"/>
</dbReference>
<evidence type="ECO:0000259" key="6">
    <source>
        <dbReference type="PROSITE" id="PS50885"/>
    </source>
</evidence>
<name>A0A944D7Q7_DENI1</name>
<feature type="domain" description="HAMP" evidence="6">
    <location>
        <begin position="269"/>
        <end position="306"/>
    </location>
</feature>
<accession>A0A944D7Q7</accession>
<dbReference type="SUPFAM" id="SSF158472">
    <property type="entry name" value="HAMP domain-like"/>
    <property type="match status" value="1"/>
</dbReference>
<proteinExistence type="inferred from homology"/>
<dbReference type="Gene3D" id="6.10.340.10">
    <property type="match status" value="1"/>
</dbReference>
<keyword evidence="4" id="KW-1133">Transmembrane helix</keyword>
<dbReference type="SMART" id="SM00283">
    <property type="entry name" value="MA"/>
    <property type="match status" value="1"/>
</dbReference>
<dbReference type="GO" id="GO:0007165">
    <property type="term" value="P:signal transduction"/>
    <property type="evidence" value="ECO:0007669"/>
    <property type="project" value="UniProtKB-KW"/>
</dbReference>
<dbReference type="AlphaFoldDB" id="A0A944D7Q7"/>
<keyword evidence="4" id="KW-0472">Membrane</keyword>
<dbReference type="PROSITE" id="PS50111">
    <property type="entry name" value="CHEMOTAXIS_TRANSDUC_2"/>
    <property type="match status" value="1"/>
</dbReference>
<gene>
    <name evidence="7" type="ORF">I8J34_00140</name>
</gene>
<evidence type="ECO:0000256" key="3">
    <source>
        <dbReference type="PROSITE-ProRule" id="PRU00284"/>
    </source>
</evidence>
<evidence type="ECO:0000256" key="4">
    <source>
        <dbReference type="SAM" id="Phobius"/>
    </source>
</evidence>
<dbReference type="RefSeq" id="WP_214359331.1">
    <property type="nucleotide sequence ID" value="NZ_JAEKFT010000001.1"/>
</dbReference>
<dbReference type="SUPFAM" id="SSF58104">
    <property type="entry name" value="Methyl-accepting chemotaxis protein (MCP) signaling domain"/>
    <property type="match status" value="1"/>
</dbReference>
<dbReference type="CDD" id="cd06225">
    <property type="entry name" value="HAMP"/>
    <property type="match status" value="2"/>
</dbReference>
<dbReference type="InterPro" id="IPR003660">
    <property type="entry name" value="HAMP_dom"/>
</dbReference>
<feature type="transmembrane region" description="Helical" evidence="4">
    <location>
        <begin position="193"/>
        <end position="212"/>
    </location>
</feature>
<evidence type="ECO:0000256" key="2">
    <source>
        <dbReference type="ARBA" id="ARBA00029447"/>
    </source>
</evidence>
<keyword evidence="8" id="KW-1185">Reference proteome</keyword>
<dbReference type="Pfam" id="PF00015">
    <property type="entry name" value="MCPsignal"/>
    <property type="match status" value="1"/>
</dbReference>
<evidence type="ECO:0000259" key="5">
    <source>
        <dbReference type="PROSITE" id="PS50111"/>
    </source>
</evidence>
<comment type="caution">
    <text evidence="7">The sequence shown here is derived from an EMBL/GenBank/DDBJ whole genome shotgun (WGS) entry which is preliminary data.</text>
</comment>
<evidence type="ECO:0000313" key="8">
    <source>
        <dbReference type="Proteomes" id="UP000694660"/>
    </source>
</evidence>
<evidence type="ECO:0000256" key="1">
    <source>
        <dbReference type="ARBA" id="ARBA00023224"/>
    </source>
</evidence>
<keyword evidence="4" id="KW-0812">Transmembrane</keyword>
<organism evidence="7 8">
    <name type="scientific">Denitromonas iodatirespirans</name>
    <dbReference type="NCBI Taxonomy" id="2795389"/>
    <lineage>
        <taxon>Bacteria</taxon>
        <taxon>Pseudomonadati</taxon>
        <taxon>Pseudomonadota</taxon>
        <taxon>Betaproteobacteria</taxon>
        <taxon>Rhodocyclales</taxon>
        <taxon>Zoogloeaceae</taxon>
        <taxon>Denitromonas</taxon>
    </lineage>
</organism>
<dbReference type="EMBL" id="JAEKFT010000001">
    <property type="protein sequence ID" value="MBT0959563.1"/>
    <property type="molecule type" value="Genomic_DNA"/>
</dbReference>
<dbReference type="InterPro" id="IPR004089">
    <property type="entry name" value="MCPsignal_dom"/>
</dbReference>
<dbReference type="GO" id="GO:0016020">
    <property type="term" value="C:membrane"/>
    <property type="evidence" value="ECO:0007669"/>
    <property type="project" value="InterPro"/>
</dbReference>
<feature type="domain" description="HAMP" evidence="6">
    <location>
        <begin position="214"/>
        <end position="267"/>
    </location>
</feature>
<feature type="domain" description="Methyl-accepting transducer" evidence="5">
    <location>
        <begin position="311"/>
        <end position="547"/>
    </location>
</feature>
<comment type="similarity">
    <text evidence="2">Belongs to the methyl-accepting chemotaxis (MCP) protein family.</text>
</comment>
<dbReference type="Pfam" id="PF12729">
    <property type="entry name" value="4HB_MCP_1"/>
    <property type="match status" value="1"/>
</dbReference>
<dbReference type="PANTHER" id="PTHR32089">
    <property type="entry name" value="METHYL-ACCEPTING CHEMOTAXIS PROTEIN MCPB"/>
    <property type="match status" value="1"/>
</dbReference>
<dbReference type="PROSITE" id="PS50885">
    <property type="entry name" value="HAMP"/>
    <property type="match status" value="2"/>
</dbReference>
<dbReference type="Gene3D" id="1.10.287.950">
    <property type="entry name" value="Methyl-accepting chemotaxis protein"/>
    <property type="match status" value="1"/>
</dbReference>
<dbReference type="PANTHER" id="PTHR32089:SF112">
    <property type="entry name" value="LYSOZYME-LIKE PROTEIN-RELATED"/>
    <property type="match status" value="1"/>
</dbReference>
<keyword evidence="1 3" id="KW-0807">Transducer</keyword>
<dbReference type="Pfam" id="PF00672">
    <property type="entry name" value="HAMP"/>
    <property type="match status" value="1"/>
</dbReference>
<dbReference type="InterPro" id="IPR024478">
    <property type="entry name" value="HlyB_4HB_MCP"/>
</dbReference>